<sequence length="105" mass="11720">MSDQDDAVHSLTGVVVQHGIDGCVDGGIRVRRGDPPVLTRIREQSVLGPDSGWSGSGLRDLRWWGWAMTSCRGVGRRFRPRRVFGSWAGQVIVGFSRWDRECLQP</sequence>
<gene>
    <name evidence="1" type="ORF">GCM10022240_29870</name>
</gene>
<accession>A0ABP7GX83</accession>
<dbReference type="Proteomes" id="UP001500540">
    <property type="component" value="Unassembled WGS sequence"/>
</dbReference>
<name>A0ABP7GX83_9MICO</name>
<proteinExistence type="predicted"/>
<dbReference type="EMBL" id="BAABAF010000011">
    <property type="protein sequence ID" value="GAA3776362.1"/>
    <property type="molecule type" value="Genomic_DNA"/>
</dbReference>
<evidence type="ECO:0000313" key="1">
    <source>
        <dbReference type="EMBL" id="GAA3776362.1"/>
    </source>
</evidence>
<keyword evidence="2" id="KW-1185">Reference proteome</keyword>
<protein>
    <submittedName>
        <fullName evidence="1">Uncharacterized protein</fullName>
    </submittedName>
</protein>
<reference evidence="2" key="1">
    <citation type="journal article" date="2019" name="Int. J. Syst. Evol. Microbiol.">
        <title>The Global Catalogue of Microorganisms (GCM) 10K type strain sequencing project: providing services to taxonomists for standard genome sequencing and annotation.</title>
        <authorList>
            <consortium name="The Broad Institute Genomics Platform"/>
            <consortium name="The Broad Institute Genome Sequencing Center for Infectious Disease"/>
            <person name="Wu L."/>
            <person name="Ma J."/>
        </authorList>
    </citation>
    <scope>NUCLEOTIDE SEQUENCE [LARGE SCALE GENOMIC DNA]</scope>
    <source>
        <strain evidence="2">JCM 16950</strain>
    </source>
</reference>
<evidence type="ECO:0000313" key="2">
    <source>
        <dbReference type="Proteomes" id="UP001500540"/>
    </source>
</evidence>
<organism evidence="1 2">
    <name type="scientific">Microbacterium kribbense</name>
    <dbReference type="NCBI Taxonomy" id="433645"/>
    <lineage>
        <taxon>Bacteria</taxon>
        <taxon>Bacillati</taxon>
        <taxon>Actinomycetota</taxon>
        <taxon>Actinomycetes</taxon>
        <taxon>Micrococcales</taxon>
        <taxon>Microbacteriaceae</taxon>
        <taxon>Microbacterium</taxon>
    </lineage>
</organism>
<comment type="caution">
    <text evidence="1">The sequence shown here is derived from an EMBL/GenBank/DDBJ whole genome shotgun (WGS) entry which is preliminary data.</text>
</comment>